<evidence type="ECO:0000256" key="1">
    <source>
        <dbReference type="SAM" id="SignalP"/>
    </source>
</evidence>
<evidence type="ECO:0000313" key="3">
    <source>
        <dbReference type="Proteomes" id="UP001216674"/>
    </source>
</evidence>
<comment type="caution">
    <text evidence="2">The sequence shown here is derived from an EMBL/GenBank/DDBJ whole genome shotgun (WGS) entry which is preliminary data.</text>
</comment>
<organism evidence="2 3">
    <name type="scientific">Cupriavidus basilensis</name>
    <dbReference type="NCBI Taxonomy" id="68895"/>
    <lineage>
        <taxon>Bacteria</taxon>
        <taxon>Pseudomonadati</taxon>
        <taxon>Pseudomonadota</taxon>
        <taxon>Betaproteobacteria</taxon>
        <taxon>Burkholderiales</taxon>
        <taxon>Burkholderiaceae</taxon>
        <taxon>Cupriavidus</taxon>
    </lineage>
</organism>
<feature type="signal peptide" evidence="1">
    <location>
        <begin position="1"/>
        <end position="24"/>
    </location>
</feature>
<proteinExistence type="predicted"/>
<sequence>MNGLRVGQLLLVLAMLGASGTALAGRGGWHGGGGFHGGFHGRVGVGVVIGPGFYGYGYPYPYPYAYPYYYPGYYPPAVVGVPASPPQYIEQGEDDAVDMGGGAAAAPQQQAYWYHCTRPNGYYPYIKSCPAGWQKVPAQPPG</sequence>
<feature type="chain" id="PRO_5047334352" description="Proline-rich region" evidence="1">
    <location>
        <begin position="25"/>
        <end position="142"/>
    </location>
</feature>
<protein>
    <recommendedName>
        <fullName evidence="4">Proline-rich region</fullName>
    </recommendedName>
</protein>
<evidence type="ECO:0000313" key="2">
    <source>
        <dbReference type="EMBL" id="MDF3840088.1"/>
    </source>
</evidence>
<dbReference type="EMBL" id="JARJLM010000735">
    <property type="protein sequence ID" value="MDF3840088.1"/>
    <property type="molecule type" value="Genomic_DNA"/>
</dbReference>
<accession>A0ABT6B5V3</accession>
<evidence type="ECO:0008006" key="4">
    <source>
        <dbReference type="Google" id="ProtNLM"/>
    </source>
</evidence>
<dbReference type="Proteomes" id="UP001216674">
    <property type="component" value="Unassembled WGS sequence"/>
</dbReference>
<keyword evidence="1" id="KW-0732">Signal</keyword>
<dbReference type="RefSeq" id="WP_276269647.1">
    <property type="nucleotide sequence ID" value="NZ_JARJLM010000735.1"/>
</dbReference>
<gene>
    <name evidence="2" type="ORF">P3W85_45280</name>
</gene>
<keyword evidence="3" id="KW-1185">Reference proteome</keyword>
<reference evidence="2 3" key="1">
    <citation type="submission" date="2023-03" db="EMBL/GenBank/DDBJ databases">
        <title>Draft assemblies of triclosan tolerant bacteria isolated from returned activated sludge.</title>
        <authorList>
            <person name="Van Hamelsveld S."/>
        </authorList>
    </citation>
    <scope>NUCLEOTIDE SEQUENCE [LARGE SCALE GENOMIC DNA]</scope>
    <source>
        <strain evidence="2 3">GW210010_S58</strain>
    </source>
</reference>
<name>A0ABT6B5V3_9BURK</name>